<reference evidence="1 2" key="1">
    <citation type="journal article" date="2022" name="bioRxiv">
        <title>The genome of the oomycete Peronosclerospora sorghi, a cosmopolitan pathogen of maize and sorghum, is inflated with dispersed pseudogenes.</title>
        <authorList>
            <person name="Fletcher K."/>
            <person name="Martin F."/>
            <person name="Isakeit T."/>
            <person name="Cavanaugh K."/>
            <person name="Magill C."/>
            <person name="Michelmore R."/>
        </authorList>
    </citation>
    <scope>NUCLEOTIDE SEQUENCE [LARGE SCALE GENOMIC DNA]</scope>
    <source>
        <strain evidence="1">P6</strain>
    </source>
</reference>
<dbReference type="EMBL" id="CM047580">
    <property type="protein sequence ID" value="KAI9923149.1"/>
    <property type="molecule type" value="Genomic_DNA"/>
</dbReference>
<evidence type="ECO:0000313" key="1">
    <source>
        <dbReference type="EMBL" id="KAI9923149.1"/>
    </source>
</evidence>
<name>A0ACC0WYK5_9STRA</name>
<keyword evidence="2" id="KW-1185">Reference proteome</keyword>
<sequence>MGNCADRMLKTGVTCVGPSILHGNLHAMCHFQLIWDASWRHRCVQHTLNNCKLLVADLLVG</sequence>
<gene>
    <name evidence="1" type="ORF">PsorP6_001400</name>
</gene>
<comment type="caution">
    <text evidence="1">The sequence shown here is derived from an EMBL/GenBank/DDBJ whole genome shotgun (WGS) entry which is preliminary data.</text>
</comment>
<protein>
    <submittedName>
        <fullName evidence="1">Uncharacterized protein</fullName>
    </submittedName>
</protein>
<accession>A0ACC0WYK5</accession>
<evidence type="ECO:0000313" key="2">
    <source>
        <dbReference type="Proteomes" id="UP001163321"/>
    </source>
</evidence>
<dbReference type="Proteomes" id="UP001163321">
    <property type="component" value="Chromosome 1"/>
</dbReference>
<proteinExistence type="predicted"/>
<organism evidence="1 2">
    <name type="scientific">Peronosclerospora sorghi</name>
    <dbReference type="NCBI Taxonomy" id="230839"/>
    <lineage>
        <taxon>Eukaryota</taxon>
        <taxon>Sar</taxon>
        <taxon>Stramenopiles</taxon>
        <taxon>Oomycota</taxon>
        <taxon>Peronosporomycetes</taxon>
        <taxon>Peronosporales</taxon>
        <taxon>Peronosporaceae</taxon>
        <taxon>Peronosclerospora</taxon>
    </lineage>
</organism>